<dbReference type="OMA" id="EIAHEIM"/>
<reference evidence="4" key="1">
    <citation type="submission" date="2025-08" db="UniProtKB">
        <authorList>
            <consortium name="Ensembl"/>
        </authorList>
    </citation>
    <scope>IDENTIFICATION</scope>
</reference>
<name>S4RHG6_PETMA</name>
<dbReference type="GO" id="GO:0003352">
    <property type="term" value="P:regulation of cilium movement"/>
    <property type="evidence" value="ECO:0007669"/>
    <property type="project" value="TreeGrafter"/>
</dbReference>
<reference evidence="4" key="2">
    <citation type="submission" date="2025-09" db="UniProtKB">
        <authorList>
            <consortium name="Ensembl"/>
        </authorList>
    </citation>
    <scope>IDENTIFICATION</scope>
</reference>
<dbReference type="Pfam" id="PF14775">
    <property type="entry name" value="NYD-SP28_assoc"/>
    <property type="match status" value="1"/>
</dbReference>
<dbReference type="GO" id="GO:0005858">
    <property type="term" value="C:axonemal dynein complex"/>
    <property type="evidence" value="ECO:0007669"/>
    <property type="project" value="InterPro"/>
</dbReference>
<sequence>LQALQQQLQQMKATYQLNQEKLEYNFHVLKKRDEENALAKALQKRRLTRQQDLLTSLKARYAKMERQYKDENLSLASDFTRMSEEQQQVHSLTRHFGGVDARRFRGVWLMAEEEAHRLARRALDADRAITEQQLGLDWEAPPDSDALLGGPSRLAGSHRTAAELAKSVLTTPGGLKQEDKEEEEKVREAETSKEGRESPALTPATLKRILELLSDESGFLVEQKLLKLLEPLPRDERSLLTLHTVLTALGLETEEDVKKLAEFFLAFAIHTYTYIQGKDHIHTLLRWCQLVQGRERAASLKKEDGEAVAAKVEEVREREEEEEERDADGRNGGETEGGEQPWAPTSDDLIDPDDVLLALKLFMKEHRKPNSERALLEAGLGERDEERDQEYWHQLAGIIPDERLTVWDALLQGLDKYHTVLSAREGLVGETEALRRQNAELRLLLQQYMHTRVNPEMQEPSSKSFEWAVL</sequence>
<evidence type="ECO:0000313" key="4">
    <source>
        <dbReference type="Ensembl" id="ENSPMAP00000004648.1"/>
    </source>
</evidence>
<dbReference type="GO" id="GO:0060285">
    <property type="term" value="P:cilium-dependent cell motility"/>
    <property type="evidence" value="ECO:0007669"/>
    <property type="project" value="TreeGrafter"/>
</dbReference>
<evidence type="ECO:0000259" key="3">
    <source>
        <dbReference type="Pfam" id="PF14775"/>
    </source>
</evidence>
<feature type="coiled-coil region" evidence="1">
    <location>
        <begin position="1"/>
        <end position="74"/>
    </location>
</feature>
<dbReference type="PANTHER" id="PTHR21625">
    <property type="entry name" value="NYD-SP28 PROTEIN"/>
    <property type="match status" value="1"/>
</dbReference>
<dbReference type="AlphaFoldDB" id="S4RHG6"/>
<feature type="compositionally biased region" description="Basic and acidic residues" evidence="2">
    <location>
        <begin position="176"/>
        <end position="197"/>
    </location>
</feature>
<feature type="domain" description="Dynein regulatory complex protein 1 C-terminal" evidence="3">
    <location>
        <begin position="390"/>
        <end position="449"/>
    </location>
</feature>
<evidence type="ECO:0000256" key="2">
    <source>
        <dbReference type="SAM" id="MobiDB-lite"/>
    </source>
</evidence>
<dbReference type="PANTHER" id="PTHR21625:SF1">
    <property type="entry name" value="DYNEIN REGULATORY COMPLEX PROTEIN 1"/>
    <property type="match status" value="1"/>
</dbReference>
<evidence type="ECO:0000256" key="1">
    <source>
        <dbReference type="SAM" id="Coils"/>
    </source>
</evidence>
<dbReference type="GO" id="GO:0070286">
    <property type="term" value="P:axonemal dynein complex assembly"/>
    <property type="evidence" value="ECO:0007669"/>
    <property type="project" value="InterPro"/>
</dbReference>
<dbReference type="InterPro" id="IPR039750">
    <property type="entry name" value="DRC1/DRC2"/>
</dbReference>
<dbReference type="HOGENOM" id="CLU_012489_1_0_1"/>
<accession>S4RHG6</accession>
<feature type="region of interest" description="Disordered" evidence="2">
    <location>
        <begin position="134"/>
        <end position="200"/>
    </location>
</feature>
<dbReference type="Ensembl" id="ENSPMAT00000004667.1">
    <property type="protein sequence ID" value="ENSPMAP00000004648.1"/>
    <property type="gene ID" value="ENSPMAG00000004233.1"/>
</dbReference>
<feature type="region of interest" description="Disordered" evidence="2">
    <location>
        <begin position="311"/>
        <end position="349"/>
    </location>
</feature>
<organism evidence="4">
    <name type="scientific">Petromyzon marinus</name>
    <name type="common">Sea lamprey</name>
    <dbReference type="NCBI Taxonomy" id="7757"/>
    <lineage>
        <taxon>Eukaryota</taxon>
        <taxon>Metazoa</taxon>
        <taxon>Chordata</taxon>
        <taxon>Craniata</taxon>
        <taxon>Vertebrata</taxon>
        <taxon>Cyclostomata</taxon>
        <taxon>Hyperoartia</taxon>
        <taxon>Petromyzontiformes</taxon>
        <taxon>Petromyzontidae</taxon>
        <taxon>Petromyzon</taxon>
    </lineage>
</organism>
<dbReference type="STRING" id="7757.ENSPMAP00000004648"/>
<proteinExistence type="predicted"/>
<dbReference type="InterPro" id="IPR029440">
    <property type="entry name" value="DRC1_C"/>
</dbReference>
<protein>
    <recommendedName>
        <fullName evidence="3">Dynein regulatory complex protein 1 C-terminal domain-containing protein</fullName>
    </recommendedName>
</protein>
<keyword evidence="1" id="KW-0175">Coiled coil</keyword>
<dbReference type="GeneTree" id="ENSGT00940000153804"/>